<comment type="similarity">
    <text evidence="1">Belongs to the plant rapid alkalinization factor (RALF) family.</text>
</comment>
<reference evidence="6 7" key="1">
    <citation type="journal article" date="2020" name="Mol. Biol. Evol.">
        <title>Distinct Expression and Methylation Patterns for Genes with Different Fates following a Single Whole-Genome Duplication in Flowering Plants.</title>
        <authorList>
            <person name="Shi T."/>
            <person name="Rahmani R.S."/>
            <person name="Gugger P.F."/>
            <person name="Wang M."/>
            <person name="Li H."/>
            <person name="Zhang Y."/>
            <person name="Li Z."/>
            <person name="Wang Q."/>
            <person name="Van de Peer Y."/>
            <person name="Marchal K."/>
            <person name="Chen J."/>
        </authorList>
    </citation>
    <scope>NUCLEOTIDE SEQUENCE [LARGE SCALE GENOMIC DNA]</scope>
    <source>
        <tissue evidence="6">Leaf</tissue>
    </source>
</reference>
<keyword evidence="2" id="KW-0372">Hormone</keyword>
<protein>
    <recommendedName>
        <fullName evidence="8">Rapid alkalinization factor-like</fullName>
    </recommendedName>
</protein>
<evidence type="ECO:0000313" key="6">
    <source>
        <dbReference type="EMBL" id="DAD23141.1"/>
    </source>
</evidence>
<keyword evidence="4" id="KW-1015">Disulfide bond</keyword>
<evidence type="ECO:0000256" key="4">
    <source>
        <dbReference type="ARBA" id="ARBA00023157"/>
    </source>
</evidence>
<comment type="caution">
    <text evidence="6">The sequence shown here is derived from an EMBL/GenBank/DDBJ whole genome shotgun (WGS) entry which is preliminary data.</text>
</comment>
<evidence type="ECO:0008006" key="8">
    <source>
        <dbReference type="Google" id="ProtNLM"/>
    </source>
</evidence>
<feature type="signal peptide" evidence="5">
    <location>
        <begin position="1"/>
        <end position="19"/>
    </location>
</feature>
<gene>
    <name evidence="6" type="ORF">HUJ06_024604</name>
</gene>
<dbReference type="InterPro" id="IPR008801">
    <property type="entry name" value="RALF"/>
</dbReference>
<dbReference type="Pfam" id="PF05498">
    <property type="entry name" value="RALF"/>
    <property type="match status" value="1"/>
</dbReference>
<evidence type="ECO:0000256" key="2">
    <source>
        <dbReference type="ARBA" id="ARBA00022702"/>
    </source>
</evidence>
<dbReference type="AlphaFoldDB" id="A0A822XVF2"/>
<dbReference type="EMBL" id="DUZY01000001">
    <property type="protein sequence ID" value="DAD23141.1"/>
    <property type="molecule type" value="Genomic_DNA"/>
</dbReference>
<organism evidence="6 7">
    <name type="scientific">Nelumbo nucifera</name>
    <name type="common">Sacred lotus</name>
    <dbReference type="NCBI Taxonomy" id="4432"/>
    <lineage>
        <taxon>Eukaryota</taxon>
        <taxon>Viridiplantae</taxon>
        <taxon>Streptophyta</taxon>
        <taxon>Embryophyta</taxon>
        <taxon>Tracheophyta</taxon>
        <taxon>Spermatophyta</taxon>
        <taxon>Magnoliopsida</taxon>
        <taxon>Proteales</taxon>
        <taxon>Nelumbonaceae</taxon>
        <taxon>Nelumbo</taxon>
    </lineage>
</organism>
<dbReference type="Proteomes" id="UP000607653">
    <property type="component" value="Unassembled WGS sequence"/>
</dbReference>
<evidence type="ECO:0000256" key="1">
    <source>
        <dbReference type="ARBA" id="ARBA00009178"/>
    </source>
</evidence>
<feature type="chain" id="PRO_5032627468" description="Rapid alkalinization factor-like" evidence="5">
    <location>
        <begin position="20"/>
        <end position="100"/>
    </location>
</feature>
<dbReference type="GO" id="GO:0005179">
    <property type="term" value="F:hormone activity"/>
    <property type="evidence" value="ECO:0007669"/>
    <property type="project" value="UniProtKB-KW"/>
</dbReference>
<accession>A0A822XVF2</accession>
<evidence type="ECO:0000256" key="3">
    <source>
        <dbReference type="ARBA" id="ARBA00022729"/>
    </source>
</evidence>
<sequence length="100" mass="10935">MTVATSSGFFVMIVVFVTALLISSSTTVDANGEYRLGWLPTRSTYQGSMEECMAGGNDYGALQHNTVPCSRRRASYYNYKPGAQANPYNRGCSAITRCRS</sequence>
<evidence type="ECO:0000313" key="7">
    <source>
        <dbReference type="Proteomes" id="UP000607653"/>
    </source>
</evidence>
<name>A0A822XVF2_NELNU</name>
<dbReference type="PANTHER" id="PTHR33136">
    <property type="entry name" value="RAPID ALKALINIZATION FACTOR-LIKE"/>
    <property type="match status" value="1"/>
</dbReference>
<evidence type="ECO:0000256" key="5">
    <source>
        <dbReference type="SAM" id="SignalP"/>
    </source>
</evidence>
<keyword evidence="7" id="KW-1185">Reference proteome</keyword>
<dbReference type="PANTHER" id="PTHR33136:SF13">
    <property type="entry name" value="OS10G0328900 PROTEIN"/>
    <property type="match status" value="1"/>
</dbReference>
<proteinExistence type="inferred from homology"/>
<keyword evidence="3 5" id="KW-0732">Signal</keyword>